<dbReference type="RefSeq" id="WP_225563921.1">
    <property type="nucleotide sequence ID" value="NZ_JAIXCQ010000001.1"/>
</dbReference>
<organism evidence="4 5">
    <name type="scientific">Isoptericola luteus</name>
    <dbReference type="NCBI Taxonomy" id="2879484"/>
    <lineage>
        <taxon>Bacteria</taxon>
        <taxon>Bacillati</taxon>
        <taxon>Actinomycetota</taxon>
        <taxon>Actinomycetes</taxon>
        <taxon>Micrococcales</taxon>
        <taxon>Promicromonosporaceae</taxon>
        <taxon>Isoptericola</taxon>
    </lineage>
</organism>
<dbReference type="EMBL" id="JAIXCQ010000001">
    <property type="protein sequence ID" value="MCA5892206.1"/>
    <property type="molecule type" value="Genomic_DNA"/>
</dbReference>
<evidence type="ECO:0000256" key="2">
    <source>
        <dbReference type="SAM" id="MobiDB-lite"/>
    </source>
</evidence>
<dbReference type="PANTHER" id="PTHR46268:SF6">
    <property type="entry name" value="UNIVERSAL STRESS PROTEIN UP12"/>
    <property type="match status" value="1"/>
</dbReference>
<evidence type="ECO:0000256" key="1">
    <source>
        <dbReference type="ARBA" id="ARBA00008791"/>
    </source>
</evidence>
<dbReference type="Gene3D" id="3.40.50.620">
    <property type="entry name" value="HUPs"/>
    <property type="match status" value="2"/>
</dbReference>
<reference evidence="4 5" key="1">
    <citation type="submission" date="2021-09" db="EMBL/GenBank/DDBJ databases">
        <title>Isoptericola luteus sp. nov., a novel bacterium isolated from Harbin, the capital city of Heilongjiang province.</title>
        <authorList>
            <person name="Li J."/>
        </authorList>
    </citation>
    <scope>NUCLEOTIDE SEQUENCE [LARGE SCALE GENOMIC DNA]</scope>
    <source>
        <strain evidence="4 5">NEAU-Y5</strain>
    </source>
</reference>
<dbReference type="InterPro" id="IPR006015">
    <property type="entry name" value="Universal_stress_UspA"/>
</dbReference>
<dbReference type="InterPro" id="IPR006016">
    <property type="entry name" value="UspA"/>
</dbReference>
<dbReference type="PRINTS" id="PR01438">
    <property type="entry name" value="UNVRSLSTRESS"/>
</dbReference>
<dbReference type="SUPFAM" id="SSF52402">
    <property type="entry name" value="Adenine nucleotide alpha hydrolases-like"/>
    <property type="match status" value="2"/>
</dbReference>
<comment type="caution">
    <text evidence="4">The sequence shown here is derived from an EMBL/GenBank/DDBJ whole genome shotgun (WGS) entry which is preliminary data.</text>
</comment>
<feature type="region of interest" description="Disordered" evidence="2">
    <location>
        <begin position="128"/>
        <end position="152"/>
    </location>
</feature>
<gene>
    <name evidence="4" type="ORF">LEP48_02435</name>
</gene>
<comment type="similarity">
    <text evidence="1">Belongs to the universal stress protein A family.</text>
</comment>
<accession>A0ABS7ZD64</accession>
<dbReference type="CDD" id="cd00293">
    <property type="entry name" value="USP-like"/>
    <property type="match status" value="1"/>
</dbReference>
<keyword evidence="5" id="KW-1185">Reference proteome</keyword>
<name>A0ABS7ZD64_9MICO</name>
<dbReference type="PANTHER" id="PTHR46268">
    <property type="entry name" value="STRESS RESPONSE PROTEIN NHAX"/>
    <property type="match status" value="1"/>
</dbReference>
<evidence type="ECO:0000259" key="3">
    <source>
        <dbReference type="Pfam" id="PF00582"/>
    </source>
</evidence>
<feature type="domain" description="UspA" evidence="3">
    <location>
        <begin position="153"/>
        <end position="291"/>
    </location>
</feature>
<dbReference type="Pfam" id="PF00582">
    <property type="entry name" value="Usp"/>
    <property type="match status" value="2"/>
</dbReference>
<sequence length="292" mass="30810">MRGIVVGVNGSVESDEALDWAMPEAASRQVPLTAVYVTRDGAASDEAQGDHDLVTDMLDRSRARTGSAAEATVHLASGPAADALLAAADDADMLVLGRRRRGRLGRRVLGSVSTTVAEHARMPVTVVRHGDPADPEDGTITRDDAPRPAERPKRVVVGVDTSEPSIAALRHAAEVAVRRDAELEAVFAWQITTLAPLPGSWGWAPPIDDYERFAREALDAAVRKAGVTFPVDRLVRTVAHGQAAKVLVASAGAADRLVVGARGLGGFDRLLLGSVSRQVLDYSPCPVTVVRG</sequence>
<dbReference type="Proteomes" id="UP001319870">
    <property type="component" value="Unassembled WGS sequence"/>
</dbReference>
<feature type="domain" description="UspA" evidence="3">
    <location>
        <begin position="2"/>
        <end position="128"/>
    </location>
</feature>
<feature type="compositionally biased region" description="Basic and acidic residues" evidence="2">
    <location>
        <begin position="139"/>
        <end position="152"/>
    </location>
</feature>
<evidence type="ECO:0000313" key="4">
    <source>
        <dbReference type="EMBL" id="MCA5892206.1"/>
    </source>
</evidence>
<dbReference type="InterPro" id="IPR014729">
    <property type="entry name" value="Rossmann-like_a/b/a_fold"/>
</dbReference>
<evidence type="ECO:0000313" key="5">
    <source>
        <dbReference type="Proteomes" id="UP001319870"/>
    </source>
</evidence>
<proteinExistence type="inferred from homology"/>
<protein>
    <submittedName>
        <fullName evidence="4">Universal stress protein</fullName>
    </submittedName>
</protein>